<name>A0ABN7E848_SPIIN</name>
<protein>
    <submittedName>
        <fullName evidence="1">Uncharacterized protein</fullName>
    </submittedName>
</protein>
<gene>
    <name evidence="1" type="ORF">SI7747_UN020375</name>
</gene>
<dbReference type="Proteomes" id="UP001189122">
    <property type="component" value="Unassembled WGS sequence"/>
</dbReference>
<sequence length="27" mass="3160">MFSVLIPLFWSFSRNRKLTICAYHGDG</sequence>
<evidence type="ECO:0000313" key="2">
    <source>
        <dbReference type="Proteomes" id="UP001189122"/>
    </source>
</evidence>
<organism evidence="1 2">
    <name type="scientific">Spirodela intermedia</name>
    <name type="common">Intermediate duckweed</name>
    <dbReference type="NCBI Taxonomy" id="51605"/>
    <lineage>
        <taxon>Eukaryota</taxon>
        <taxon>Viridiplantae</taxon>
        <taxon>Streptophyta</taxon>
        <taxon>Embryophyta</taxon>
        <taxon>Tracheophyta</taxon>
        <taxon>Spermatophyta</taxon>
        <taxon>Magnoliopsida</taxon>
        <taxon>Liliopsida</taxon>
        <taxon>Araceae</taxon>
        <taxon>Lemnoideae</taxon>
        <taxon>Spirodela</taxon>
    </lineage>
</organism>
<reference evidence="2" key="1">
    <citation type="journal article" date="2020" name="Sci. Rep.">
        <title>Chromosome-scale genome assembly for the duckweed Spirodela intermedia, integrating cytogenetic maps, PacBio and Oxford Nanopore libraries.</title>
        <authorList>
            <person name="Hoang P.T.N."/>
            <person name="Fiebig A."/>
            <person name="Novak P."/>
            <person name="Macas J."/>
            <person name="Cao H.X."/>
            <person name="Stepanenko A."/>
            <person name="Chen G."/>
            <person name="Borisjuk N."/>
            <person name="Scholz U."/>
            <person name="Schubert I."/>
        </authorList>
    </citation>
    <scope>NUCLEOTIDE SEQUENCE [LARGE SCALE GENOMIC DNA]</scope>
</reference>
<evidence type="ECO:0000313" key="1">
    <source>
        <dbReference type="EMBL" id="CAA6674017.1"/>
    </source>
</evidence>
<dbReference type="EMBL" id="CACRZD030000068">
    <property type="protein sequence ID" value="CAA6674017.1"/>
    <property type="molecule type" value="Genomic_DNA"/>
</dbReference>
<proteinExistence type="predicted"/>
<comment type="caution">
    <text evidence="1">The sequence shown here is derived from an EMBL/GenBank/DDBJ whole genome shotgun (WGS) entry which is preliminary data.</text>
</comment>
<keyword evidence="2" id="KW-1185">Reference proteome</keyword>
<accession>A0ABN7E848</accession>